<dbReference type="GeneID" id="5478998"/>
<keyword evidence="1" id="KW-0732">Signal</keyword>
<reference evidence="2 3" key="1">
    <citation type="journal article" date="2007" name="PLoS Pathog.">
        <title>Genome sequence of Babesia bovis and comparative analysis of apicomplexan hemoprotozoa.</title>
        <authorList>
            <person name="Brayton K.A."/>
            <person name="Lau A.O.T."/>
            <person name="Herndon D.R."/>
            <person name="Hannick L."/>
            <person name="Kappmeyer L.S."/>
            <person name="Berens S.J."/>
            <person name="Bidwell S.L."/>
            <person name="Brown W.C."/>
            <person name="Crabtree J."/>
            <person name="Fadrosh D."/>
            <person name="Feldblum T."/>
            <person name="Forberger H.A."/>
            <person name="Haas B.J."/>
            <person name="Howell J.M."/>
            <person name="Khouri H."/>
            <person name="Koo H."/>
            <person name="Mann D.J."/>
            <person name="Norimine J."/>
            <person name="Paulsen I.T."/>
            <person name="Radune D."/>
            <person name="Ren Q."/>
            <person name="Smith R.K. Jr."/>
            <person name="Suarez C.E."/>
            <person name="White O."/>
            <person name="Wortman J.R."/>
            <person name="Knowles D.P. Jr."/>
            <person name="McElwain T.F."/>
            <person name="Nene V.M."/>
        </authorList>
    </citation>
    <scope>NUCLEOTIDE SEQUENCE [LARGE SCALE GENOMIC DNA]</scope>
    <source>
        <strain evidence="2">T2Bo</strain>
    </source>
</reference>
<dbReference type="EMBL" id="AAXT01000002">
    <property type="protein sequence ID" value="EDO07196.1"/>
    <property type="molecule type" value="Genomic_DNA"/>
</dbReference>
<keyword evidence="3" id="KW-1185">Reference proteome</keyword>
<protein>
    <submittedName>
        <fullName evidence="2">Uncharacterized protein</fullName>
    </submittedName>
</protein>
<reference evidence="3" key="2">
    <citation type="journal article" date="2020" name="Data Brief">
        <title>Transcriptome dataset of Babesia bovis life stages within vertebrate and invertebrate hosts.</title>
        <authorList>
            <person name="Ueti M.W."/>
            <person name="Johnson W.C."/>
            <person name="Kappmeyer L.S."/>
            <person name="Herndon D.R."/>
            <person name="Mousel M.R."/>
            <person name="Reif K.E."/>
            <person name="Taus N.S."/>
            <person name="Ifeonu O.O."/>
            <person name="Silva J.C."/>
            <person name="Suarez C.E."/>
            <person name="Brayton K.A."/>
        </authorList>
    </citation>
    <scope>NUCLEOTIDE SEQUENCE [LARGE SCALE GENOMIC DNA]</scope>
</reference>
<dbReference type="Proteomes" id="UP000002173">
    <property type="component" value="Unassembled WGS sequence"/>
</dbReference>
<gene>
    <name evidence="2" type="ORF">BBOV_IV008420</name>
</gene>
<proteinExistence type="predicted"/>
<evidence type="ECO:0000313" key="2">
    <source>
        <dbReference type="EMBL" id="EDO07196.1"/>
    </source>
</evidence>
<dbReference type="AlphaFoldDB" id="A7ARM7"/>
<sequence>MIVLILVMQCIAKSQTFVLDINSPEISDSIEMYEGTFSEGGIYRMYYATTEHFYFIKCNDFEFNLPRFQKMPKEIYIQDFLRGKYRHVVISAKSTTGRKKITNHYFQGDDILFTKGNRKRMLKFIGEITKLSVHAQSNKIHPFIKKLYIAGKANMIIWRVIPINHDPQANLVKRLRHTGGNVTISPFLGIEYTANNDPSHESYISSHAKEIQQMVDTNKIILILNWNVKYYIPQAICIPQVQNNIFKPKNILYCSDSPPLKVFNKTLGESKAIQIDVSCNHAAMPEIIFLANLQRGCWYYSQYTIADLGNSQFKKVNVADSKRDYIIYSSDNNEIVTHVEIFEHIIYGWKYVVVNKVFVDLSNEMVEFKDENHKVYKCIHDGDNVRYYDLDAFWVDPYISMLHNINTAKECYQDVHDYLLS</sequence>
<dbReference type="VEuPathDB" id="PiroplasmaDB:BBOV_IV008420"/>
<feature type="chain" id="PRO_5002706185" evidence="1">
    <location>
        <begin position="17"/>
        <end position="421"/>
    </location>
</feature>
<dbReference type="RefSeq" id="XP_001610764.1">
    <property type="nucleotide sequence ID" value="XM_001610714.1"/>
</dbReference>
<evidence type="ECO:0000313" key="3">
    <source>
        <dbReference type="Proteomes" id="UP000002173"/>
    </source>
</evidence>
<feature type="signal peptide" evidence="1">
    <location>
        <begin position="1"/>
        <end position="16"/>
    </location>
</feature>
<accession>A7ARM7</accession>
<comment type="caution">
    <text evidence="2">The sequence shown here is derived from an EMBL/GenBank/DDBJ whole genome shotgun (WGS) entry which is preliminary data.</text>
</comment>
<evidence type="ECO:0000256" key="1">
    <source>
        <dbReference type="SAM" id="SignalP"/>
    </source>
</evidence>
<organism evidence="2 3">
    <name type="scientific">Babesia bovis</name>
    <dbReference type="NCBI Taxonomy" id="5865"/>
    <lineage>
        <taxon>Eukaryota</taxon>
        <taxon>Sar</taxon>
        <taxon>Alveolata</taxon>
        <taxon>Apicomplexa</taxon>
        <taxon>Aconoidasida</taxon>
        <taxon>Piroplasmida</taxon>
        <taxon>Babesiidae</taxon>
        <taxon>Babesia</taxon>
    </lineage>
</organism>
<name>A7ARM7_BABBO</name>
<reference evidence="3" key="3">
    <citation type="journal article" date="2021" name="Int. J. Parasitol.">
        <title>Comparative analysis of gene expression between Babesia bovis blood stages and kinetes allowed by improved genome annotation.</title>
        <authorList>
            <person name="Ueti M.W."/>
            <person name="Johnson W.C."/>
            <person name="Kappmeyer L.S."/>
            <person name="Herndon D.R."/>
            <person name="Mousel M.R."/>
            <person name="Reif K.E."/>
            <person name="Taus N.S."/>
            <person name="Ifeonu O.O."/>
            <person name="Silva J.C."/>
            <person name="Suarez C.E."/>
            <person name="Brayton K.A."/>
        </authorList>
    </citation>
    <scope>NUCLEOTIDE SEQUENCE [LARGE SCALE GENOMIC DNA]</scope>
</reference>
<dbReference type="InParanoid" id="A7ARM7"/>
<dbReference type="KEGG" id="bbo:BBOV_IV008420"/>